<keyword evidence="2" id="KW-1003">Cell membrane</keyword>
<accession>A0A2S4JGK1</accession>
<evidence type="ECO:0000256" key="2">
    <source>
        <dbReference type="ARBA" id="ARBA00022475"/>
    </source>
</evidence>
<feature type="transmembrane region" description="Helical" evidence="6">
    <location>
        <begin position="165"/>
        <end position="186"/>
    </location>
</feature>
<comment type="subcellular location">
    <subcellularLocation>
        <location evidence="1">Cell membrane</location>
        <topology evidence="1">Multi-pass membrane protein</topology>
    </subcellularLocation>
</comment>
<name>A0A2S4JGK1_9SPIO</name>
<feature type="transmembrane region" description="Helical" evidence="6">
    <location>
        <begin position="30"/>
        <end position="48"/>
    </location>
</feature>
<dbReference type="PANTHER" id="PTHR47089:SF1">
    <property type="entry name" value="GUANOSINE ABC TRANSPORTER PERMEASE PROTEIN NUPP"/>
    <property type="match status" value="1"/>
</dbReference>
<evidence type="ECO:0000256" key="5">
    <source>
        <dbReference type="ARBA" id="ARBA00023136"/>
    </source>
</evidence>
<feature type="transmembrane region" description="Helical" evidence="6">
    <location>
        <begin position="69"/>
        <end position="89"/>
    </location>
</feature>
<dbReference type="EMBL" id="LPWH01000118">
    <property type="protein sequence ID" value="POQ98662.1"/>
    <property type="molecule type" value="Genomic_DNA"/>
</dbReference>
<evidence type="ECO:0000256" key="1">
    <source>
        <dbReference type="ARBA" id="ARBA00004651"/>
    </source>
</evidence>
<dbReference type="PANTHER" id="PTHR47089">
    <property type="entry name" value="ABC TRANSPORTER, PERMEASE PROTEIN"/>
    <property type="match status" value="1"/>
</dbReference>
<keyword evidence="3 6" id="KW-0812">Transmembrane</keyword>
<dbReference type="Pfam" id="PF02653">
    <property type="entry name" value="BPD_transp_2"/>
    <property type="match status" value="1"/>
</dbReference>
<dbReference type="InterPro" id="IPR001851">
    <property type="entry name" value="ABC_transp_permease"/>
</dbReference>
<feature type="transmembrane region" description="Helical" evidence="6">
    <location>
        <begin position="382"/>
        <end position="400"/>
    </location>
</feature>
<dbReference type="CDD" id="cd06580">
    <property type="entry name" value="TM_PBP1_transp_TpRbsC_like"/>
    <property type="match status" value="1"/>
</dbReference>
<protein>
    <submittedName>
        <fullName evidence="7">Inner-membrane translocator</fullName>
    </submittedName>
</protein>
<evidence type="ECO:0000256" key="3">
    <source>
        <dbReference type="ARBA" id="ARBA00022692"/>
    </source>
</evidence>
<keyword evidence="4 6" id="KW-1133">Transmembrane helix</keyword>
<dbReference type="RefSeq" id="WP_103681003.1">
    <property type="nucleotide sequence ID" value="NZ_LPWH01000118.1"/>
</dbReference>
<feature type="transmembrane region" description="Helical" evidence="6">
    <location>
        <begin position="300"/>
        <end position="319"/>
    </location>
</feature>
<dbReference type="GO" id="GO:0005886">
    <property type="term" value="C:plasma membrane"/>
    <property type="evidence" value="ECO:0007669"/>
    <property type="project" value="UniProtKB-SubCell"/>
</dbReference>
<feature type="transmembrane region" description="Helical" evidence="6">
    <location>
        <begin position="142"/>
        <end position="159"/>
    </location>
</feature>
<feature type="transmembrane region" description="Helical" evidence="6">
    <location>
        <begin position="109"/>
        <end position="130"/>
    </location>
</feature>
<reference evidence="8" key="1">
    <citation type="submission" date="2015-12" db="EMBL/GenBank/DDBJ databases">
        <authorList>
            <person name="Lodha T.D."/>
            <person name="Chintalapati S."/>
            <person name="Chintalapati V.R."/>
            <person name="Sravanthi T."/>
        </authorList>
    </citation>
    <scope>NUCLEOTIDE SEQUENCE [LARGE SCALE GENOMIC DNA]</scope>
    <source>
        <strain evidence="8">JC133</strain>
    </source>
</reference>
<dbReference type="OrthoDB" id="45037at2"/>
<dbReference type="Proteomes" id="UP000237350">
    <property type="component" value="Unassembled WGS sequence"/>
</dbReference>
<evidence type="ECO:0000313" key="8">
    <source>
        <dbReference type="Proteomes" id="UP000237350"/>
    </source>
</evidence>
<dbReference type="GO" id="GO:0022857">
    <property type="term" value="F:transmembrane transporter activity"/>
    <property type="evidence" value="ECO:0007669"/>
    <property type="project" value="InterPro"/>
</dbReference>
<feature type="transmembrane region" description="Helical" evidence="6">
    <location>
        <begin position="339"/>
        <end position="362"/>
    </location>
</feature>
<evidence type="ECO:0000313" key="7">
    <source>
        <dbReference type="EMBL" id="POQ98662.1"/>
    </source>
</evidence>
<sequence length="424" mass="45561">MISQALLATLLMGAVVLLGAAGTVLYLASYFQGGVLILAALGLYLWRVRLLQGPSALRELLRRWVKRAVVPLFGITMAILLGGVIMALSGYNPLVAYQALFYGGLARNWHISVLNAAPLIFTALSVAFAFKAGLFNIGAEGQYYLGAMAAAGLSLYIPLPGVIALPLIFVVAGLFGALWNVVPAYLKMKTGAHEVITTMMLAHVARYLSPVFIRAFGGDPSTSRHPYVTTRIPDNTMLLRFRTFLPEANPRLHTGILLAILVALVVYYLLYKTSMGFEIRAVGENKDAARAQGISVGKNIFRALLIAGFLAALAGFNQVNGLDHRLYENLQAGYGWNGISVALLAGGNPIAVVFTGLLWGALDAGGQYMSRTTQTPGAIVEIVKGIILFLIVAKYIYTAWGNRRRRREARRATTAATAAAGEEG</sequence>
<evidence type="ECO:0000256" key="4">
    <source>
        <dbReference type="ARBA" id="ARBA00022989"/>
    </source>
</evidence>
<feature type="transmembrane region" description="Helical" evidence="6">
    <location>
        <begin position="252"/>
        <end position="270"/>
    </location>
</feature>
<keyword evidence="5 6" id="KW-0472">Membrane</keyword>
<dbReference type="AlphaFoldDB" id="A0A2S4JGK1"/>
<keyword evidence="8" id="KW-1185">Reference proteome</keyword>
<organism evidence="7 8">
    <name type="scientific">Alkalispirochaeta sphaeroplastigenens</name>
    <dbReference type="NCBI Taxonomy" id="1187066"/>
    <lineage>
        <taxon>Bacteria</taxon>
        <taxon>Pseudomonadati</taxon>
        <taxon>Spirochaetota</taxon>
        <taxon>Spirochaetia</taxon>
        <taxon>Spirochaetales</taxon>
        <taxon>Spirochaetaceae</taxon>
        <taxon>Alkalispirochaeta</taxon>
    </lineage>
</organism>
<gene>
    <name evidence="7" type="ORF">AU468_12420</name>
</gene>
<comment type="caution">
    <text evidence="7">The sequence shown here is derived from an EMBL/GenBank/DDBJ whole genome shotgun (WGS) entry which is preliminary data.</text>
</comment>
<proteinExistence type="predicted"/>
<evidence type="ECO:0000256" key="6">
    <source>
        <dbReference type="SAM" id="Phobius"/>
    </source>
</evidence>